<protein>
    <submittedName>
        <fullName evidence="1">Site-specific integrase</fullName>
    </submittedName>
</protein>
<dbReference type="EMBL" id="CP171844">
    <property type="protein sequence ID" value="XKQ38538.1"/>
    <property type="molecule type" value="Genomic_DNA"/>
</dbReference>
<reference evidence="1" key="1">
    <citation type="submission" date="2024-10" db="EMBL/GenBank/DDBJ databases">
        <title>Strain of Rhizobium-related bacteria isolated fromm roots of Vavilovia formosa.</title>
        <authorList>
            <person name="Kimeklis A."/>
            <person name="Afonin A."/>
        </authorList>
    </citation>
    <scope>NUCLEOTIDE SEQUENCE</scope>
    <source>
        <strain evidence="1">Vaf12</strain>
    </source>
</reference>
<name>A0ACD5EZW0_RHILE</name>
<gene>
    <name evidence="1" type="ORF">A4A59_015510</name>
</gene>
<sequence>MTDANQSTIAVQHLPEPLASKDPCNMLHKASCNLLHNSEDRFSISMAARPGAEVHISSKLKQLLDGAVSQSTKKAYQGDLKHFVSSGGSIPCSPEKVAEYAASFAGVHKPATIARRLVSIGKAHRLSGFENPVNSDIVKLSMRGLRRSMGCAQREAKPVLRDDLFGILENIGSSLKGIRDAALLLVCFSGGFRRSEVVSLDVEDIEHVRQGIVVRLGRSKTDQEGRGRKIAIPYGTGPWCPVRALDDWISASGIQSGAIFRVVNRHSKMSGARLSGQAVSLILQARAADAGLDVNGISGHSLRAGFATSAALAGASSRAIRKQTGHRSDSMLNRYIRDADLFVRNASAVVL</sequence>
<organism evidence="1 2">
    <name type="scientific">Rhizobium leguminosarum</name>
    <dbReference type="NCBI Taxonomy" id="384"/>
    <lineage>
        <taxon>Bacteria</taxon>
        <taxon>Pseudomonadati</taxon>
        <taxon>Pseudomonadota</taxon>
        <taxon>Alphaproteobacteria</taxon>
        <taxon>Hyphomicrobiales</taxon>
        <taxon>Rhizobiaceae</taxon>
        <taxon>Rhizobium/Agrobacterium group</taxon>
        <taxon>Rhizobium</taxon>
    </lineage>
</organism>
<accession>A0ACD5EZW0</accession>
<dbReference type="Proteomes" id="UP000076193">
    <property type="component" value="Chromosome"/>
</dbReference>
<evidence type="ECO:0000313" key="1">
    <source>
        <dbReference type="EMBL" id="XKQ38538.1"/>
    </source>
</evidence>
<evidence type="ECO:0000313" key="2">
    <source>
        <dbReference type="Proteomes" id="UP000076193"/>
    </source>
</evidence>
<proteinExistence type="predicted"/>